<feature type="transmembrane region" description="Helical" evidence="8">
    <location>
        <begin position="282"/>
        <end position="303"/>
    </location>
</feature>
<dbReference type="RefSeq" id="WP_089915299.1">
    <property type="nucleotide sequence ID" value="NZ_FOBB01000004.1"/>
</dbReference>
<keyword evidence="7 8" id="KW-0472">Membrane</keyword>
<reference evidence="9 10" key="1">
    <citation type="submission" date="2016-10" db="EMBL/GenBank/DDBJ databases">
        <authorList>
            <person name="de Groot N.N."/>
        </authorList>
    </citation>
    <scope>NUCLEOTIDE SEQUENCE [LARGE SCALE GENOMIC DNA]</scope>
    <source>
        <strain evidence="9 10">DSM 21039</strain>
    </source>
</reference>
<evidence type="ECO:0000256" key="8">
    <source>
        <dbReference type="SAM" id="Phobius"/>
    </source>
</evidence>
<dbReference type="OrthoDB" id="106838at2"/>
<feature type="transmembrane region" description="Helical" evidence="8">
    <location>
        <begin position="12"/>
        <end position="30"/>
    </location>
</feature>
<evidence type="ECO:0000256" key="7">
    <source>
        <dbReference type="ARBA" id="ARBA00023136"/>
    </source>
</evidence>
<gene>
    <name evidence="9" type="ORF">SAMN04488505_104374</name>
</gene>
<dbReference type="PANTHER" id="PTHR21716:SF67">
    <property type="entry name" value="TRANSPORT PROTEIN YDIK-RELATED"/>
    <property type="match status" value="1"/>
</dbReference>
<keyword evidence="10" id="KW-1185">Reference proteome</keyword>
<evidence type="ECO:0000256" key="5">
    <source>
        <dbReference type="ARBA" id="ARBA00022692"/>
    </source>
</evidence>
<dbReference type="GO" id="GO:0005886">
    <property type="term" value="C:plasma membrane"/>
    <property type="evidence" value="ECO:0007669"/>
    <property type="project" value="UniProtKB-SubCell"/>
</dbReference>
<keyword evidence="4" id="KW-1003">Cell membrane</keyword>
<dbReference type="AlphaFoldDB" id="A0A1H7YAH0"/>
<dbReference type="InterPro" id="IPR002549">
    <property type="entry name" value="AI-2E-like"/>
</dbReference>
<proteinExistence type="inferred from homology"/>
<evidence type="ECO:0000256" key="6">
    <source>
        <dbReference type="ARBA" id="ARBA00022989"/>
    </source>
</evidence>
<comment type="subcellular location">
    <subcellularLocation>
        <location evidence="1">Cell membrane</location>
        <topology evidence="1">Multi-pass membrane protein</topology>
    </subcellularLocation>
</comment>
<comment type="similarity">
    <text evidence="2">Belongs to the autoinducer-2 exporter (AI-2E) (TC 2.A.86) family.</text>
</comment>
<evidence type="ECO:0000256" key="4">
    <source>
        <dbReference type="ARBA" id="ARBA00022475"/>
    </source>
</evidence>
<evidence type="ECO:0000313" key="10">
    <source>
        <dbReference type="Proteomes" id="UP000198984"/>
    </source>
</evidence>
<organism evidence="9 10">
    <name type="scientific">Chitinophaga rupis</name>
    <dbReference type="NCBI Taxonomy" id="573321"/>
    <lineage>
        <taxon>Bacteria</taxon>
        <taxon>Pseudomonadati</taxon>
        <taxon>Bacteroidota</taxon>
        <taxon>Chitinophagia</taxon>
        <taxon>Chitinophagales</taxon>
        <taxon>Chitinophagaceae</taxon>
        <taxon>Chitinophaga</taxon>
    </lineage>
</organism>
<feature type="transmembrane region" description="Helical" evidence="8">
    <location>
        <begin position="246"/>
        <end position="270"/>
    </location>
</feature>
<name>A0A1H7YAH0_9BACT</name>
<protein>
    <submittedName>
        <fullName evidence="9">Predicted PurR-regulated permease PerM</fullName>
    </submittedName>
</protein>
<keyword evidence="6 8" id="KW-1133">Transmembrane helix</keyword>
<dbReference type="Pfam" id="PF01594">
    <property type="entry name" value="AI-2E_transport"/>
    <property type="match status" value="1"/>
</dbReference>
<dbReference type="Proteomes" id="UP000198984">
    <property type="component" value="Unassembled WGS sequence"/>
</dbReference>
<feature type="transmembrane region" description="Helical" evidence="8">
    <location>
        <begin position="69"/>
        <end position="89"/>
    </location>
</feature>
<keyword evidence="3" id="KW-0813">Transport</keyword>
<keyword evidence="5 8" id="KW-0812">Transmembrane</keyword>
<evidence type="ECO:0000256" key="3">
    <source>
        <dbReference type="ARBA" id="ARBA00022448"/>
    </source>
</evidence>
<sequence length="364" mass="39718">MRISNPRTPRSIIETVLVLLLLLALLYALYEVLQVFFGVFTFALIFFVSFEAPFEWLARVLGNRRKLAAVIYSIVLIVIVALPLVYLIASLGRHVKEGLRIITDIQTNGLPALPDNIAQLPLVGDAISAFWQHLQDNPRETLAGYEQQLRLALRHVLLSGAGILGTALQFILGIIISAFLLVSREQVLQPVKTTLQHLLGRRDGLTMMEATSHAIKGVSIGVMGTAFIATAVSWIGFTIAGLHFKLALSALVFFLVLIQVGPLIVWLPLIIWTAAQGHTGMAIFLAIYAAFLLVIDAILKPILIAKSGGKLPFLVLFLGVIGGLAAWGFTGMFKGAIILAVFYTIFNSWLQKRREPANTGTVTG</sequence>
<dbReference type="EMBL" id="FOBB01000004">
    <property type="protein sequence ID" value="SEM42955.1"/>
    <property type="molecule type" value="Genomic_DNA"/>
</dbReference>
<feature type="transmembrane region" description="Helical" evidence="8">
    <location>
        <begin position="36"/>
        <end position="57"/>
    </location>
</feature>
<evidence type="ECO:0000256" key="1">
    <source>
        <dbReference type="ARBA" id="ARBA00004651"/>
    </source>
</evidence>
<evidence type="ECO:0000256" key="2">
    <source>
        <dbReference type="ARBA" id="ARBA00009773"/>
    </source>
</evidence>
<feature type="transmembrane region" description="Helical" evidence="8">
    <location>
        <begin position="217"/>
        <end position="240"/>
    </location>
</feature>
<feature type="transmembrane region" description="Helical" evidence="8">
    <location>
        <begin position="315"/>
        <end position="346"/>
    </location>
</feature>
<dbReference type="PANTHER" id="PTHR21716">
    <property type="entry name" value="TRANSMEMBRANE PROTEIN"/>
    <property type="match status" value="1"/>
</dbReference>
<feature type="transmembrane region" description="Helical" evidence="8">
    <location>
        <begin position="156"/>
        <end position="182"/>
    </location>
</feature>
<evidence type="ECO:0000313" key="9">
    <source>
        <dbReference type="EMBL" id="SEM42955.1"/>
    </source>
</evidence>
<accession>A0A1H7YAH0</accession>